<dbReference type="InterPro" id="IPR001611">
    <property type="entry name" value="Leu-rich_rpt"/>
</dbReference>
<organism evidence="5">
    <name type="scientific">Naegleria gruberi</name>
    <name type="common">Amoeba</name>
    <dbReference type="NCBI Taxonomy" id="5762"/>
    <lineage>
        <taxon>Eukaryota</taxon>
        <taxon>Discoba</taxon>
        <taxon>Heterolobosea</taxon>
        <taxon>Tetramitia</taxon>
        <taxon>Eutetramitia</taxon>
        <taxon>Vahlkampfiidae</taxon>
        <taxon>Naegleria</taxon>
    </lineage>
</organism>
<dbReference type="PANTHER" id="PTHR24113:SF12">
    <property type="entry name" value="RAN GTPASE-ACTIVATING PROTEIN 1"/>
    <property type="match status" value="1"/>
</dbReference>
<dbReference type="GO" id="GO:0005096">
    <property type="term" value="F:GTPase activator activity"/>
    <property type="evidence" value="ECO:0007669"/>
    <property type="project" value="UniProtKB-KW"/>
</dbReference>
<keyword evidence="2" id="KW-0433">Leucine-rich repeat</keyword>
<evidence type="ECO:0000256" key="2">
    <source>
        <dbReference type="ARBA" id="ARBA00022614"/>
    </source>
</evidence>
<keyword evidence="5" id="KW-1185">Reference proteome</keyword>
<dbReference type="GO" id="GO:0048471">
    <property type="term" value="C:perinuclear region of cytoplasm"/>
    <property type="evidence" value="ECO:0007669"/>
    <property type="project" value="TreeGrafter"/>
</dbReference>
<keyword evidence="3" id="KW-0677">Repeat</keyword>
<dbReference type="KEGG" id="ngr:NAEGRDRAFT_53554"/>
<reference evidence="4 5" key="1">
    <citation type="journal article" date="2010" name="Cell">
        <title>The genome of Naegleria gruberi illuminates early eukaryotic versatility.</title>
        <authorList>
            <person name="Fritz-Laylin L.K."/>
            <person name="Prochnik S.E."/>
            <person name="Ginger M.L."/>
            <person name="Dacks J.B."/>
            <person name="Carpenter M.L."/>
            <person name="Field M.C."/>
            <person name="Kuo A."/>
            <person name="Paredez A."/>
            <person name="Chapman J."/>
            <person name="Pham J."/>
            <person name="Shu S."/>
            <person name="Neupane R."/>
            <person name="Cipriano M."/>
            <person name="Mancuso J."/>
            <person name="Tu H."/>
            <person name="Salamov A."/>
            <person name="Lindquist E."/>
            <person name="Shapiro H."/>
            <person name="Lucas S."/>
            <person name="Grigoriev I.V."/>
            <person name="Cande W.Z."/>
            <person name="Fulton C."/>
            <person name="Rokhsar D.S."/>
            <person name="Dawson S.C."/>
        </authorList>
    </citation>
    <scope>NUCLEOTIDE SEQUENCE [LARGE SCALE GENOMIC DNA]</scope>
    <source>
        <strain evidence="4 5">NEG-M</strain>
    </source>
</reference>
<accession>D2VZP6</accession>
<evidence type="ECO:0000313" key="5">
    <source>
        <dbReference type="Proteomes" id="UP000006671"/>
    </source>
</evidence>
<dbReference type="AlphaFoldDB" id="D2VZP6"/>
<dbReference type="GeneID" id="8857614"/>
<sequence length="489" mass="55628">MMEHFDTKWIFTCGRLVCSEWNEAILSSPLSISINLGSLNRERIDQFMESGVSGVFKRLDRVAIIGLDIDAMHLSLVPRDLTNFHHHKKQGVLAYWFNYGVEVMKSFTKLSFEHVHLLSLFDGLSGLELNGVGDEGVDYLIKHKKLLDLKELCLSADNTKISQRITQEGISKLDTLKFNNLKILDLRKNMLGVAGLKQLFQSQSFPNLTSLILKECHKFEKRLDEAFKSFNSDNFSSMTYLDLSLCKIGDDGVKFIFSQKWNSLKQVNLNTNYIGVNGCKYIAESPTETIEHLELGCQGIEESACMELSKILSFKLKYLNLEKNRIGKGVEHLCKSKNLEHIETLILNNCGLHHSACEHIVNSAFNSTLTYLDIGSNSLKLERLFCGSLTSLKTLLASGRIRGNYVFENVPIRRSEALPSIQSIDLSYNTLTSNFIEWLSEPFSTLEFLNLRSTGITDQEVILLQKSKIKTVDISENRLDLFQHYTWVR</sequence>
<dbReference type="InterPro" id="IPR032675">
    <property type="entry name" value="LRR_dom_sf"/>
</dbReference>
<dbReference type="PANTHER" id="PTHR24113">
    <property type="entry name" value="RAN GTPASE-ACTIVATING PROTEIN 1"/>
    <property type="match status" value="1"/>
</dbReference>
<protein>
    <submittedName>
        <fullName evidence="4">Predicted protein</fullName>
    </submittedName>
</protein>
<name>D2VZP6_NAEGR</name>
<dbReference type="RefSeq" id="XP_002670478.1">
    <property type="nucleotide sequence ID" value="XM_002670432.1"/>
</dbReference>
<dbReference type="Pfam" id="PF13516">
    <property type="entry name" value="LRR_6"/>
    <property type="match status" value="1"/>
</dbReference>
<gene>
    <name evidence="4" type="ORF">NAEGRDRAFT_53554</name>
</gene>
<dbReference type="InParanoid" id="D2VZP6"/>
<keyword evidence="1" id="KW-0343">GTPase activation</keyword>
<dbReference type="InterPro" id="IPR027038">
    <property type="entry name" value="RanGap"/>
</dbReference>
<evidence type="ECO:0000256" key="3">
    <source>
        <dbReference type="ARBA" id="ARBA00022737"/>
    </source>
</evidence>
<dbReference type="GO" id="GO:0006913">
    <property type="term" value="P:nucleocytoplasmic transport"/>
    <property type="evidence" value="ECO:0007669"/>
    <property type="project" value="TreeGrafter"/>
</dbReference>
<dbReference type="GO" id="GO:0031267">
    <property type="term" value="F:small GTPase binding"/>
    <property type="evidence" value="ECO:0007669"/>
    <property type="project" value="TreeGrafter"/>
</dbReference>
<dbReference type="EMBL" id="GG738915">
    <property type="protein sequence ID" value="EFC37734.1"/>
    <property type="molecule type" value="Genomic_DNA"/>
</dbReference>
<dbReference type="Gene3D" id="3.80.10.10">
    <property type="entry name" value="Ribonuclease Inhibitor"/>
    <property type="match status" value="3"/>
</dbReference>
<evidence type="ECO:0000256" key="1">
    <source>
        <dbReference type="ARBA" id="ARBA00022468"/>
    </source>
</evidence>
<dbReference type="VEuPathDB" id="AmoebaDB:NAEGRDRAFT_53554"/>
<dbReference type="Proteomes" id="UP000006671">
    <property type="component" value="Unassembled WGS sequence"/>
</dbReference>
<dbReference type="OrthoDB" id="1055097at2759"/>
<dbReference type="GO" id="GO:0005829">
    <property type="term" value="C:cytosol"/>
    <property type="evidence" value="ECO:0007669"/>
    <property type="project" value="TreeGrafter"/>
</dbReference>
<dbReference type="GO" id="GO:0005634">
    <property type="term" value="C:nucleus"/>
    <property type="evidence" value="ECO:0007669"/>
    <property type="project" value="TreeGrafter"/>
</dbReference>
<evidence type="ECO:0000313" key="4">
    <source>
        <dbReference type="EMBL" id="EFC37734.1"/>
    </source>
</evidence>
<dbReference type="SUPFAM" id="SSF52047">
    <property type="entry name" value="RNI-like"/>
    <property type="match status" value="1"/>
</dbReference>
<proteinExistence type="predicted"/>